<dbReference type="InterPro" id="IPR016181">
    <property type="entry name" value="Acyl_CoA_acyltransferase"/>
</dbReference>
<gene>
    <name evidence="3" type="ORF">ACFOEN_13365</name>
</gene>
<dbReference type="Proteomes" id="UP001595556">
    <property type="component" value="Unassembled WGS sequence"/>
</dbReference>
<dbReference type="SUPFAM" id="SSF55729">
    <property type="entry name" value="Acyl-CoA N-acyltransferases (Nat)"/>
    <property type="match status" value="1"/>
</dbReference>
<feature type="compositionally biased region" description="Low complexity" evidence="1">
    <location>
        <begin position="13"/>
        <end position="30"/>
    </location>
</feature>
<dbReference type="RefSeq" id="WP_377304726.1">
    <property type="nucleotide sequence ID" value="NZ_CP180191.1"/>
</dbReference>
<reference evidence="4" key="1">
    <citation type="journal article" date="2019" name="Int. J. Syst. Evol. Microbiol.">
        <title>The Global Catalogue of Microorganisms (GCM) 10K type strain sequencing project: providing services to taxonomists for standard genome sequencing and annotation.</title>
        <authorList>
            <consortium name="The Broad Institute Genomics Platform"/>
            <consortium name="The Broad Institute Genome Sequencing Center for Infectious Disease"/>
            <person name="Wu L."/>
            <person name="Ma J."/>
        </authorList>
    </citation>
    <scope>NUCLEOTIDE SEQUENCE [LARGE SCALE GENOMIC DNA]</scope>
    <source>
        <strain evidence="4">KCTC 52168</strain>
    </source>
</reference>
<evidence type="ECO:0000256" key="1">
    <source>
        <dbReference type="SAM" id="MobiDB-lite"/>
    </source>
</evidence>
<feature type="domain" description="BioF2-like acetyltransferase" evidence="2">
    <location>
        <begin position="204"/>
        <end position="343"/>
    </location>
</feature>
<keyword evidence="4" id="KW-1185">Reference proteome</keyword>
<accession>A0ABV7H855</accession>
<keyword evidence="3" id="KW-0012">Acyltransferase</keyword>
<sequence length="392" mass="42183">MSPPVVTHPLPAPAGSGSAGSSGSPARPPQAAAVGTQLLAPWVRNADAALCFAQGLPCIVPQRPVQIPLAQRSWVSCLWSASVGYAVDEWAGRAPERMGALRLAAGYTALHGLAQLAWLGPWARAVQLGSLPLSTTLRSRSQRDTLRRSADSLRALWPQQPVAVRNIDAADEDLRVTLQAQGFTALPARVVYWLDAPRASRASHTKRDLSLLRKGGLIELADAAFDSAALIDQALALYTQVYRAKHGPRNPDYTAHFLRWARAAGVLQLVGLAQPQAGGEPRLVAFAALHRVDDVLSVPLLGYDTAADTRQGLYRQLVAWLIHHALTQELRFNFSSGAGDFKRKRGFEPHLEHTLIAPPLRGWVRAPDAAFITLAARASRPLDAAALMDLGA</sequence>
<dbReference type="EMBL" id="JBHRTI010000007">
    <property type="protein sequence ID" value="MFC3148615.1"/>
    <property type="molecule type" value="Genomic_DNA"/>
</dbReference>
<protein>
    <submittedName>
        <fullName evidence="3">GNAT family N-acetyltransferase</fullName>
        <ecNumber evidence="3">2.3.1.-</ecNumber>
    </submittedName>
</protein>
<organism evidence="3 4">
    <name type="scientific">Piscinibacterium candidicorallinum</name>
    <dbReference type="NCBI Taxonomy" id="1793872"/>
    <lineage>
        <taxon>Bacteria</taxon>
        <taxon>Pseudomonadati</taxon>
        <taxon>Pseudomonadota</taxon>
        <taxon>Betaproteobacteria</taxon>
        <taxon>Burkholderiales</taxon>
        <taxon>Piscinibacterium</taxon>
    </lineage>
</organism>
<proteinExistence type="predicted"/>
<keyword evidence="3" id="KW-0808">Transferase</keyword>
<dbReference type="EC" id="2.3.1.-" evidence="3"/>
<evidence type="ECO:0000259" key="2">
    <source>
        <dbReference type="Pfam" id="PF13480"/>
    </source>
</evidence>
<dbReference type="Pfam" id="PF13480">
    <property type="entry name" value="Acetyltransf_6"/>
    <property type="match status" value="1"/>
</dbReference>
<comment type="caution">
    <text evidence="3">The sequence shown here is derived from an EMBL/GenBank/DDBJ whole genome shotgun (WGS) entry which is preliminary data.</text>
</comment>
<feature type="region of interest" description="Disordered" evidence="1">
    <location>
        <begin position="1"/>
        <end position="30"/>
    </location>
</feature>
<dbReference type="InterPro" id="IPR038740">
    <property type="entry name" value="BioF2-like_GNAT_dom"/>
</dbReference>
<evidence type="ECO:0000313" key="4">
    <source>
        <dbReference type="Proteomes" id="UP001595556"/>
    </source>
</evidence>
<dbReference type="GO" id="GO:0016746">
    <property type="term" value="F:acyltransferase activity"/>
    <property type="evidence" value="ECO:0007669"/>
    <property type="project" value="UniProtKB-KW"/>
</dbReference>
<evidence type="ECO:0000313" key="3">
    <source>
        <dbReference type="EMBL" id="MFC3148615.1"/>
    </source>
</evidence>
<name>A0ABV7H855_9BURK</name>